<evidence type="ECO:0000256" key="13">
    <source>
        <dbReference type="PROSITE-ProRule" id="PRU10141"/>
    </source>
</evidence>
<proteinExistence type="predicted"/>
<dbReference type="InterPro" id="IPR008271">
    <property type="entry name" value="Ser/Thr_kinase_AS"/>
</dbReference>
<keyword evidence="9" id="KW-1015">Disulfide bond</keyword>
<evidence type="ECO:0000313" key="18">
    <source>
        <dbReference type="Proteomes" id="UP000288805"/>
    </source>
</evidence>
<evidence type="ECO:0000256" key="12">
    <source>
        <dbReference type="ARBA" id="ARBA00048679"/>
    </source>
</evidence>
<dbReference type="InterPro" id="IPR051343">
    <property type="entry name" value="G-type_lectin_kinases/EP1-like"/>
</dbReference>
<dbReference type="FunFam" id="2.90.10.30:FF:000003">
    <property type="entry name" value="Os04g0303100 protein"/>
    <property type="match status" value="1"/>
</dbReference>
<dbReference type="PROSITE" id="PS50011">
    <property type="entry name" value="PROTEIN_KINASE_DOM"/>
    <property type="match status" value="1"/>
</dbReference>
<dbReference type="SMART" id="SM00108">
    <property type="entry name" value="B_lectin"/>
    <property type="match status" value="1"/>
</dbReference>
<protein>
    <recommendedName>
        <fullName evidence="1">non-specific serine/threonine protein kinase</fullName>
        <ecNumber evidence="1">2.7.11.1</ecNumber>
    </recommendedName>
</protein>
<feature type="chain" id="PRO_5019056894" description="non-specific serine/threonine protein kinase" evidence="14">
    <location>
        <begin position="25"/>
        <end position="637"/>
    </location>
</feature>
<evidence type="ECO:0000256" key="3">
    <source>
        <dbReference type="ARBA" id="ARBA00022536"/>
    </source>
</evidence>
<keyword evidence="8 13" id="KW-0067">ATP-binding</keyword>
<dbReference type="AlphaFoldDB" id="A0A438E5S5"/>
<dbReference type="InterPro" id="IPR017441">
    <property type="entry name" value="Protein_kinase_ATP_BS"/>
</dbReference>
<dbReference type="PROSITE" id="PS00108">
    <property type="entry name" value="PROTEIN_KINASE_ST"/>
    <property type="match status" value="1"/>
</dbReference>
<dbReference type="EMBL" id="QGNW01001389">
    <property type="protein sequence ID" value="RVW43058.1"/>
    <property type="molecule type" value="Genomic_DNA"/>
</dbReference>
<name>A0A438E5S5_VITVI</name>
<dbReference type="Pfam" id="PF01453">
    <property type="entry name" value="B_lectin"/>
    <property type="match status" value="1"/>
</dbReference>
<evidence type="ECO:0000259" key="16">
    <source>
        <dbReference type="PROSITE" id="PS50927"/>
    </source>
</evidence>
<evidence type="ECO:0000259" key="15">
    <source>
        <dbReference type="PROSITE" id="PS50011"/>
    </source>
</evidence>
<dbReference type="EC" id="2.7.11.1" evidence="1"/>
<keyword evidence="5 14" id="KW-0732">Signal</keyword>
<comment type="caution">
    <text evidence="17">The sequence shown here is derived from an EMBL/GenBank/DDBJ whole genome shotgun (WGS) entry which is preliminary data.</text>
</comment>
<comment type="catalytic activity">
    <reaction evidence="11">
        <text>L-threonyl-[protein] + ATP = O-phospho-L-threonyl-[protein] + ADP + H(+)</text>
        <dbReference type="Rhea" id="RHEA:46608"/>
        <dbReference type="Rhea" id="RHEA-COMP:11060"/>
        <dbReference type="Rhea" id="RHEA-COMP:11605"/>
        <dbReference type="ChEBI" id="CHEBI:15378"/>
        <dbReference type="ChEBI" id="CHEBI:30013"/>
        <dbReference type="ChEBI" id="CHEBI:30616"/>
        <dbReference type="ChEBI" id="CHEBI:61977"/>
        <dbReference type="ChEBI" id="CHEBI:456216"/>
        <dbReference type="EC" id="2.7.11.1"/>
    </reaction>
</comment>
<gene>
    <name evidence="17" type="primary">SD25_23</name>
    <name evidence="17" type="ORF">CK203_090103</name>
</gene>
<evidence type="ECO:0000256" key="14">
    <source>
        <dbReference type="SAM" id="SignalP"/>
    </source>
</evidence>
<comment type="catalytic activity">
    <reaction evidence="12">
        <text>L-seryl-[protein] + ATP = O-phospho-L-seryl-[protein] + ADP + H(+)</text>
        <dbReference type="Rhea" id="RHEA:17989"/>
        <dbReference type="Rhea" id="RHEA-COMP:9863"/>
        <dbReference type="Rhea" id="RHEA-COMP:11604"/>
        <dbReference type="ChEBI" id="CHEBI:15378"/>
        <dbReference type="ChEBI" id="CHEBI:29999"/>
        <dbReference type="ChEBI" id="CHEBI:30616"/>
        <dbReference type="ChEBI" id="CHEBI:83421"/>
        <dbReference type="ChEBI" id="CHEBI:456216"/>
        <dbReference type="EC" id="2.7.11.1"/>
    </reaction>
</comment>
<dbReference type="PROSITE" id="PS50927">
    <property type="entry name" value="BULB_LECTIN"/>
    <property type="match status" value="1"/>
</dbReference>
<dbReference type="GO" id="GO:0030246">
    <property type="term" value="F:carbohydrate binding"/>
    <property type="evidence" value="ECO:0007669"/>
    <property type="project" value="UniProtKB-KW"/>
</dbReference>
<dbReference type="SUPFAM" id="SSF51110">
    <property type="entry name" value="alpha-D-mannose-specific plant lectins"/>
    <property type="match status" value="1"/>
</dbReference>
<evidence type="ECO:0000256" key="2">
    <source>
        <dbReference type="ARBA" id="ARBA00022527"/>
    </source>
</evidence>
<feature type="domain" description="Protein kinase" evidence="15">
    <location>
        <begin position="357"/>
        <end position="618"/>
    </location>
</feature>
<feature type="binding site" evidence="13">
    <location>
        <position position="385"/>
    </location>
    <ligand>
        <name>ATP</name>
        <dbReference type="ChEBI" id="CHEBI:30616"/>
    </ligand>
</feature>
<dbReference type="GO" id="GO:0005524">
    <property type="term" value="F:ATP binding"/>
    <property type="evidence" value="ECO:0007669"/>
    <property type="project" value="UniProtKB-UniRule"/>
</dbReference>
<keyword evidence="6 13" id="KW-0547">Nucleotide-binding</keyword>
<dbReference type="GO" id="GO:0004674">
    <property type="term" value="F:protein serine/threonine kinase activity"/>
    <property type="evidence" value="ECO:0007669"/>
    <property type="project" value="UniProtKB-KW"/>
</dbReference>
<accession>A0A438E5S5</accession>
<dbReference type="Gene3D" id="2.90.10.10">
    <property type="entry name" value="Bulb-type lectin domain"/>
    <property type="match status" value="1"/>
</dbReference>
<feature type="domain" description="Bulb-type lectin" evidence="16">
    <location>
        <begin position="48"/>
        <end position="178"/>
    </location>
</feature>
<evidence type="ECO:0000256" key="1">
    <source>
        <dbReference type="ARBA" id="ARBA00012513"/>
    </source>
</evidence>
<evidence type="ECO:0000256" key="5">
    <source>
        <dbReference type="ARBA" id="ARBA00022729"/>
    </source>
</evidence>
<dbReference type="SMART" id="SM00220">
    <property type="entry name" value="S_TKc"/>
    <property type="match status" value="1"/>
</dbReference>
<evidence type="ECO:0000256" key="6">
    <source>
        <dbReference type="ARBA" id="ARBA00022741"/>
    </source>
</evidence>
<evidence type="ECO:0000256" key="8">
    <source>
        <dbReference type="ARBA" id="ARBA00022840"/>
    </source>
</evidence>
<evidence type="ECO:0000256" key="10">
    <source>
        <dbReference type="ARBA" id="ARBA00023180"/>
    </source>
</evidence>
<evidence type="ECO:0000256" key="7">
    <source>
        <dbReference type="ARBA" id="ARBA00022777"/>
    </source>
</evidence>
<keyword evidence="2" id="KW-0723">Serine/threonine-protein kinase</keyword>
<dbReference type="SUPFAM" id="SSF56112">
    <property type="entry name" value="Protein kinase-like (PK-like)"/>
    <property type="match status" value="1"/>
</dbReference>
<dbReference type="PROSITE" id="PS00107">
    <property type="entry name" value="PROTEIN_KINASE_ATP"/>
    <property type="match status" value="1"/>
</dbReference>
<feature type="signal peptide" evidence="14">
    <location>
        <begin position="1"/>
        <end position="24"/>
    </location>
</feature>
<keyword evidence="10" id="KW-0325">Glycoprotein</keyword>
<keyword evidence="4" id="KW-0808">Transferase</keyword>
<organism evidence="17 18">
    <name type="scientific">Vitis vinifera</name>
    <name type="common">Grape</name>
    <dbReference type="NCBI Taxonomy" id="29760"/>
    <lineage>
        <taxon>Eukaryota</taxon>
        <taxon>Viridiplantae</taxon>
        <taxon>Streptophyta</taxon>
        <taxon>Embryophyta</taxon>
        <taxon>Tracheophyta</taxon>
        <taxon>Spermatophyta</taxon>
        <taxon>Magnoliopsida</taxon>
        <taxon>eudicotyledons</taxon>
        <taxon>Gunneridae</taxon>
        <taxon>Pentapetalae</taxon>
        <taxon>rosids</taxon>
        <taxon>Vitales</taxon>
        <taxon>Vitaceae</taxon>
        <taxon>Viteae</taxon>
        <taxon>Vitis</taxon>
    </lineage>
</organism>
<evidence type="ECO:0000256" key="4">
    <source>
        <dbReference type="ARBA" id="ARBA00022679"/>
    </source>
</evidence>
<dbReference type="Gene3D" id="3.30.200.20">
    <property type="entry name" value="Phosphorylase Kinase, domain 1"/>
    <property type="match status" value="1"/>
</dbReference>
<keyword evidence="17" id="KW-0675">Receptor</keyword>
<dbReference type="CDD" id="cd00028">
    <property type="entry name" value="B_lectin"/>
    <property type="match status" value="1"/>
</dbReference>
<dbReference type="InterPro" id="IPR036426">
    <property type="entry name" value="Bulb-type_lectin_dom_sf"/>
</dbReference>
<evidence type="ECO:0000256" key="11">
    <source>
        <dbReference type="ARBA" id="ARBA00047899"/>
    </source>
</evidence>
<keyword evidence="17" id="KW-0430">Lectin</keyword>
<dbReference type="InterPro" id="IPR000719">
    <property type="entry name" value="Prot_kinase_dom"/>
</dbReference>
<dbReference type="FunFam" id="1.10.510.10:FF:001023">
    <property type="entry name" value="Os07g0541700 protein"/>
    <property type="match status" value="1"/>
</dbReference>
<keyword evidence="7 17" id="KW-0418">Kinase</keyword>
<dbReference type="Proteomes" id="UP000288805">
    <property type="component" value="Unassembled WGS sequence"/>
</dbReference>
<dbReference type="Pfam" id="PF00069">
    <property type="entry name" value="Pkinase"/>
    <property type="match status" value="1"/>
</dbReference>
<keyword evidence="3" id="KW-0245">EGF-like domain</keyword>
<evidence type="ECO:0000313" key="17">
    <source>
        <dbReference type="EMBL" id="RVW43058.1"/>
    </source>
</evidence>
<dbReference type="InterPro" id="IPR001480">
    <property type="entry name" value="Bulb-type_lectin_dom"/>
</dbReference>
<dbReference type="PANTHER" id="PTHR47976">
    <property type="entry name" value="G-TYPE LECTIN S-RECEPTOR-LIKE SERINE/THREONINE-PROTEIN KINASE SD2-5"/>
    <property type="match status" value="1"/>
</dbReference>
<sequence length="637" mass="70829">MAIAGVKRAIQLLVLFLSPLILNAYFSNHPSVNVPTSWQNFYNSDRGSWKFNDNTHVRPILALDLNGQPSFGFGFLRNGTTNAFYLVTLKIAIRPNSSFSDYGPPPVVLWSANPNRPVEENATLELTVNGKLVLTDVDGTPVWSANTSGAFVTGMNLSLGGNLKLVNGSGSVVWQSYRFPTNTWLPEQRLRIGRNLTASVSMSNLSSGMFYLSITRGGINAYIKSVPPQLYKTLLHEKEDFQFMRMEPDGHLNVYQLIDGYKETLYSDLLKDEHYDDCAYPTVCGNYGVCFEGQCSCAGGGSSIYFRQLNATAASFGCREVTPLSCPDAQLHTFLEIFSLMAIRKEVFNYNALAFIKEFGVKLGGGGFGDVFEGMLGDGTRVAVKRLGSDVGQGRKEFLAEVKTIGSIHHFNLVRLVGYCAERSNRLLVYEFMCNGSLDKWIFNQDQEQTLNWETRKKIIHGIAEGLKYLHVHCNPNIIHFDIKPQNILLDEKFNVKISDFGLAKLISRDQSDVTTVAKGTPGYMAPEFIRGRNFSAKIDVKAEEGQLSDLVDDRNEDMQCHKEEAVKLLRIGISCLQTDHHKRPSVSQVIHVLEGSMDVEPITDYSFLSMFPMDSPLEANRAVSAPLIASVLSGPR</sequence>
<dbReference type="InterPro" id="IPR011009">
    <property type="entry name" value="Kinase-like_dom_sf"/>
</dbReference>
<reference evidence="17 18" key="1">
    <citation type="journal article" date="2018" name="PLoS Genet.">
        <title>Population sequencing reveals clonal diversity and ancestral inbreeding in the grapevine cultivar Chardonnay.</title>
        <authorList>
            <person name="Roach M.J."/>
            <person name="Johnson D.L."/>
            <person name="Bohlmann J."/>
            <person name="van Vuuren H.J."/>
            <person name="Jones S.J."/>
            <person name="Pretorius I.S."/>
            <person name="Schmidt S.A."/>
            <person name="Borneman A.R."/>
        </authorList>
    </citation>
    <scope>NUCLEOTIDE SEQUENCE [LARGE SCALE GENOMIC DNA]</scope>
    <source>
        <strain evidence="18">cv. Chardonnay</strain>
        <tissue evidence="17">Leaf</tissue>
    </source>
</reference>
<dbReference type="FunFam" id="3.30.200.20:FF:000178">
    <property type="entry name" value="serine/threonine-protein kinase PBS1-like"/>
    <property type="match status" value="1"/>
</dbReference>
<dbReference type="Gene3D" id="1.10.510.10">
    <property type="entry name" value="Transferase(Phosphotransferase) domain 1"/>
    <property type="match status" value="1"/>
</dbReference>
<evidence type="ECO:0000256" key="9">
    <source>
        <dbReference type="ARBA" id="ARBA00023157"/>
    </source>
</evidence>
<dbReference type="PANTHER" id="PTHR47976:SF30">
    <property type="entry name" value="RECEPTOR-LIKE SERINE_THREONINE-PROTEIN KINASE"/>
    <property type="match status" value="1"/>
</dbReference>